<dbReference type="Proteomes" id="UP001523216">
    <property type="component" value="Unassembled WGS sequence"/>
</dbReference>
<gene>
    <name evidence="2" type="primary">fxsT</name>
    <name evidence="2" type="ORF">LXN57_03440</name>
</gene>
<dbReference type="SUPFAM" id="SSF52540">
    <property type="entry name" value="P-loop containing nucleoside triphosphate hydrolases"/>
    <property type="match status" value="1"/>
</dbReference>
<dbReference type="InterPro" id="IPR053137">
    <property type="entry name" value="NLR-like"/>
</dbReference>
<dbReference type="InterPro" id="IPR027417">
    <property type="entry name" value="P-loop_NTPase"/>
</dbReference>
<dbReference type="InterPro" id="IPR011990">
    <property type="entry name" value="TPR-like_helical_dom_sf"/>
</dbReference>
<keyword evidence="3" id="KW-1185">Reference proteome</keyword>
<dbReference type="PANTHER" id="PTHR46082:SF6">
    <property type="entry name" value="AAA+ ATPASE DOMAIN-CONTAINING PROTEIN-RELATED"/>
    <property type="match status" value="1"/>
</dbReference>
<comment type="caution">
    <text evidence="2">The sequence shown here is derived from an EMBL/GenBank/DDBJ whole genome shotgun (WGS) entry which is preliminary data.</text>
</comment>
<dbReference type="PANTHER" id="PTHR46082">
    <property type="entry name" value="ATP/GTP-BINDING PROTEIN-RELATED"/>
    <property type="match status" value="1"/>
</dbReference>
<dbReference type="Gene3D" id="3.40.50.300">
    <property type="entry name" value="P-loop containing nucleotide triphosphate hydrolases"/>
    <property type="match status" value="1"/>
</dbReference>
<evidence type="ECO:0000313" key="2">
    <source>
        <dbReference type="EMBL" id="MCM4076616.1"/>
    </source>
</evidence>
<dbReference type="Gene3D" id="3.30.565.60">
    <property type="match status" value="1"/>
</dbReference>
<reference evidence="2 3" key="1">
    <citation type="submission" date="2022-06" db="EMBL/GenBank/DDBJ databases">
        <title>Actinoplanes abujensis sp. nov., isolated from Nigerian arid soil.</title>
        <authorList>
            <person name="Ding P."/>
        </authorList>
    </citation>
    <scope>NUCLEOTIDE SEQUENCE [LARGE SCALE GENOMIC DNA]</scope>
    <source>
        <strain evidence="3">TRM88002</strain>
    </source>
</reference>
<accession>A0ABT0XS71</accession>
<evidence type="ECO:0000313" key="3">
    <source>
        <dbReference type="Proteomes" id="UP001523216"/>
    </source>
</evidence>
<dbReference type="InterPro" id="IPR002182">
    <property type="entry name" value="NB-ARC"/>
</dbReference>
<protein>
    <submittedName>
        <fullName evidence="2">FxSxx-COOH system tetratricopeptide repeat protein</fullName>
    </submittedName>
</protein>
<sequence length="1228" mass="134244">MSDRPLRVFLSYDPELLEHPAGRDLVSAAEAAVRRAGCVFTHPESHGVRRTADVVKDVHGADIYVGIVGSHYGPVVHDDPSRSYPDLEFEAAGVREPPLTRLVFLLTGTDRDARQTDFRRRLRHAGLVVAEIDGSPQLETRLFEALTEEHDRRRAKAAAGLPAAPGRPVRQRGVRLLAHPKDVEPAAELSRWLQAGGFAPGTEPGALEVVCATYRAVATGWLDEVRLDPRAVLVEMDEDLDLGPLTGRLSVPAYGLNSERAMAGLRSLLDPYFPPEPPGEEPAEVLSDPGHGELDYLEQLTDATTFDLEQLEEFRGRLRRDVLDRLPESLSAWQFLERCGLMRERRLTKAGVLLFGHDPAVVLPTAVVQCVQYFGDDLTAHRERVDLYGPLPRQIEQAWRFVADRVRQGEAPSASSARSEPVYRYPMVAVREVLANALVHRNYEDRGRSVHVRLFGDRLEISSPGDWEGRDLPPGTEQSLSALAGESRHRNFRVAGTLSWTGLVEGEGSGIPSTIADCARLGAPEPVVTHADGFVRVVLRPAGTRGEPGPGEKVWNIPARTAAFTGREGELANLAQKLERGGPTVVQAIFGMGGVGKSAVAIEYAHRHSADYDVAWWVNADDPALIPDQLAGLARALGVADSTAPAESAVARLGGALRDRDRWLLVFDNAEDPASLIRFLPSGRGHVIITSRTSDWREVARTQHVDVFSREESVRLLRSGVPALSDRDAALVAEALGDLPLAVTVSAAFLAETGIEVDEYLRSITAHELLGRPANRFPESVAVSSQLAFDRLDDRNPAALQLLTMLAWMASEPVPRTLFAEYPDLLPSPLAETARRPLAFAEAVGLLSRLSLARVAPDTLQLHRLTAALMRERTTEQNPDNDWGLRTARLLTAATGNLPAEEPGSWSQWSRLLPHVLAAADAVDDPRLLNRAAGYLHARGQVSAALPLRERVLRIDRDDLGESHPTFLVSAANLAVELSVHGRIADARDLLEDTVLRQRRVLGEDDAGTLTATENLANTLRALGELRRARELSEDVFTRRRRILGPEHPVTLTSAGNLGNSLLALNELEAARDLFEHILGLQRRVIGPDHPDTLTTVSNLAAVLRRSGRYQEARDLDEDNLARRTRVLGSDHPATLTSTYNLTVDHAGLGDVAAAQHLADSIVEQTSQAGDDVPAQHLALLAALIGRGLIRAGEFDKLRQGALLKVMGERRDVEVPPAEDLYRLGERE</sequence>
<dbReference type="Pfam" id="PF13749">
    <property type="entry name" value="HATPase_c_4"/>
    <property type="match status" value="1"/>
</dbReference>
<dbReference type="Pfam" id="PF13424">
    <property type="entry name" value="TPR_12"/>
    <property type="match status" value="2"/>
</dbReference>
<dbReference type="NCBIfam" id="NF040586">
    <property type="entry name" value="FxSxx_TPR"/>
    <property type="match status" value="1"/>
</dbReference>
<name>A0ABT0XS71_9ACTN</name>
<organism evidence="2 3">
    <name type="scientific">Paractinoplanes hotanensis</name>
    <dbReference type="NCBI Taxonomy" id="2906497"/>
    <lineage>
        <taxon>Bacteria</taxon>
        <taxon>Bacillati</taxon>
        <taxon>Actinomycetota</taxon>
        <taxon>Actinomycetes</taxon>
        <taxon>Micromonosporales</taxon>
        <taxon>Micromonosporaceae</taxon>
        <taxon>Paractinoplanes</taxon>
    </lineage>
</organism>
<dbReference type="RefSeq" id="WP_251796517.1">
    <property type="nucleotide sequence ID" value="NZ_JAMQOL010000003.1"/>
</dbReference>
<dbReference type="Pfam" id="PF00931">
    <property type="entry name" value="NB-ARC"/>
    <property type="match status" value="1"/>
</dbReference>
<dbReference type="Pfam" id="PF13374">
    <property type="entry name" value="TPR_10"/>
    <property type="match status" value="1"/>
</dbReference>
<feature type="domain" description="NB-ARC" evidence="1">
    <location>
        <begin position="568"/>
        <end position="720"/>
    </location>
</feature>
<proteinExistence type="predicted"/>
<evidence type="ECO:0000259" key="1">
    <source>
        <dbReference type="Pfam" id="PF00931"/>
    </source>
</evidence>
<dbReference type="InterPro" id="IPR038475">
    <property type="entry name" value="RecG_C_sf"/>
</dbReference>
<dbReference type="EMBL" id="JAMQOL010000003">
    <property type="protein sequence ID" value="MCM4076616.1"/>
    <property type="molecule type" value="Genomic_DNA"/>
</dbReference>
<dbReference type="Gene3D" id="1.25.40.10">
    <property type="entry name" value="Tetratricopeptide repeat domain"/>
    <property type="match status" value="1"/>
</dbReference>
<dbReference type="SUPFAM" id="SSF48452">
    <property type="entry name" value="TPR-like"/>
    <property type="match status" value="2"/>
</dbReference>